<feature type="region of interest" description="Disordered" evidence="1">
    <location>
        <begin position="319"/>
        <end position="377"/>
    </location>
</feature>
<dbReference type="GO" id="GO:0003723">
    <property type="term" value="F:RNA binding"/>
    <property type="evidence" value="ECO:0007669"/>
    <property type="project" value="InterPro"/>
</dbReference>
<dbReference type="InterPro" id="IPR015943">
    <property type="entry name" value="WD40/YVTN_repeat-like_dom_sf"/>
</dbReference>
<evidence type="ECO:0000259" key="2">
    <source>
        <dbReference type="PROSITE" id="PS00028"/>
    </source>
</evidence>
<dbReference type="GO" id="GO:0017124">
    <property type="term" value="F:SH3 domain binding"/>
    <property type="evidence" value="ECO:0007669"/>
    <property type="project" value="TreeGrafter"/>
</dbReference>
<dbReference type="InterPro" id="IPR036322">
    <property type="entry name" value="WD40_repeat_dom_sf"/>
</dbReference>
<dbReference type="AlphaFoldDB" id="A0A673A4E2"/>
<protein>
    <recommendedName>
        <fullName evidence="2">C2H2-type domain-containing protein</fullName>
    </recommendedName>
</protein>
<dbReference type="SMART" id="SM00320">
    <property type="entry name" value="WD40"/>
    <property type="match status" value="6"/>
</dbReference>
<dbReference type="CDD" id="cd00200">
    <property type="entry name" value="WD40"/>
    <property type="match status" value="1"/>
</dbReference>
<dbReference type="Pfam" id="PF00400">
    <property type="entry name" value="WD40"/>
    <property type="match status" value="6"/>
</dbReference>
<feature type="compositionally biased region" description="Polar residues" evidence="1">
    <location>
        <begin position="363"/>
        <end position="374"/>
    </location>
</feature>
<dbReference type="InParanoid" id="A0A673A4E2"/>
<dbReference type="InterPro" id="IPR018391">
    <property type="entry name" value="PQQ_b-propeller_rpt"/>
</dbReference>
<feature type="compositionally biased region" description="Polar residues" evidence="1">
    <location>
        <begin position="20"/>
        <end position="38"/>
    </location>
</feature>
<dbReference type="GO" id="GO:0016020">
    <property type="term" value="C:membrane"/>
    <property type="evidence" value="ECO:0007669"/>
    <property type="project" value="TreeGrafter"/>
</dbReference>
<dbReference type="SUPFAM" id="SSF50978">
    <property type="entry name" value="WD40 repeat-like"/>
    <property type="match status" value="1"/>
</dbReference>
<dbReference type="PANTHER" id="PTHR14435:SF2">
    <property type="entry name" value="ZINC FINGER PROTEIN 106"/>
    <property type="match status" value="1"/>
</dbReference>
<dbReference type="GO" id="GO:0008286">
    <property type="term" value="P:insulin receptor signaling pathway"/>
    <property type="evidence" value="ECO:0007669"/>
    <property type="project" value="TreeGrafter"/>
</dbReference>
<reference evidence="3" key="2">
    <citation type="submission" date="2025-08" db="UniProtKB">
        <authorList>
            <consortium name="Ensembl"/>
        </authorList>
    </citation>
    <scope>IDENTIFICATION</scope>
</reference>
<dbReference type="PROSITE" id="PS00028">
    <property type="entry name" value="ZINC_FINGER_C2H2_1"/>
    <property type="match status" value="1"/>
</dbReference>
<reference evidence="3" key="3">
    <citation type="submission" date="2025-09" db="UniProtKB">
        <authorList>
            <consortium name="Ensembl"/>
        </authorList>
    </citation>
    <scope>IDENTIFICATION</scope>
</reference>
<organism evidence="3 4">
    <name type="scientific">Sphaeramia orbicularis</name>
    <name type="common">orbiculate cardinalfish</name>
    <dbReference type="NCBI Taxonomy" id="375764"/>
    <lineage>
        <taxon>Eukaryota</taxon>
        <taxon>Metazoa</taxon>
        <taxon>Chordata</taxon>
        <taxon>Craniata</taxon>
        <taxon>Vertebrata</taxon>
        <taxon>Euteleostomi</taxon>
        <taxon>Actinopterygii</taxon>
        <taxon>Neopterygii</taxon>
        <taxon>Teleostei</taxon>
        <taxon>Neoteleostei</taxon>
        <taxon>Acanthomorphata</taxon>
        <taxon>Gobiaria</taxon>
        <taxon>Kurtiformes</taxon>
        <taxon>Apogonoidei</taxon>
        <taxon>Apogonidae</taxon>
        <taxon>Apogoninae</taxon>
        <taxon>Sphaeramia</taxon>
    </lineage>
</organism>
<keyword evidence="4" id="KW-1185">Reference proteome</keyword>
<feature type="region of interest" description="Disordered" evidence="1">
    <location>
        <begin position="190"/>
        <end position="302"/>
    </location>
</feature>
<evidence type="ECO:0000313" key="3">
    <source>
        <dbReference type="Ensembl" id="ENSSORP00005024355.1"/>
    </source>
</evidence>
<dbReference type="Proteomes" id="UP000472271">
    <property type="component" value="Chromosome 22"/>
</dbReference>
<gene>
    <name evidence="3" type="primary">znf106a</name>
</gene>
<sequence>MFSHSETIGVKQEDGVTAGTARSLQRSDSALGDSSSGTELCDGQGTGKKRRATREVPNPETSGLEHNNKRRKIKPKKERLQIDQLLAVSLREEELSRSLQTLDTNLIQARAALEAALMEVQRLMVAKQQVRHRTVGHLLFVYLGLNLRPSTDRKSQLFPTKTEHEKENFGELMDCKESLSGLVQMMDKEIQAGRSSPPDSKSHIKLLSPSRRGSEVGGAIESTEAPPFEPPPVPSVLHLPASPGNGKRVRKLKKRKVLKKAQGAEQPESSDTELDAEALRPRWLRPRRRSSGGSQVSTSTLQMEDREGDMNMGQVPQVAQATPAANQKPEESMEVTAATQQPTEPEPVPVQVPDSSRPEPQNVACNEVSSTSDMDISPDDIPTEGVFEGHAEAVNAIQIHNGLLYTCSGDRTVRAFDLVSHKCVGVFEGHSSKVNCLLLSTNPCLHHRLYTGSSDQTIRCYSLKQQKFQNQFSLSDRVLCLHSRWKILYAGLGNGTVVTFNLKINRQVDVFECHGPRAVSCLATSQEGTRRILLVGSYDSTISVRDAKNGLLLRTLEGHSKTVLCMKVVNDLVFSGSSDQSVYAHNMHSGELMRVYQGHTHAVSVVAVLGKVMVTACLDKLVRVYDLQSHELLQVYGGHKDMVMCMNIHKNMIYTGCYNGSVHAVKLNLMQNYRCRWHGCSLVFGVLEHLQDHLLNDHATINVQTLRCRWKNCEEFFCTRNSSKQVEFQFLLLQKKKNIVKVQCVE</sequence>
<dbReference type="SMART" id="SM00564">
    <property type="entry name" value="PQQ"/>
    <property type="match status" value="5"/>
</dbReference>
<feature type="compositionally biased region" description="Basic residues" evidence="1">
    <location>
        <begin position="247"/>
        <end position="259"/>
    </location>
</feature>
<feature type="domain" description="C2H2-type" evidence="2">
    <location>
        <begin position="675"/>
        <end position="698"/>
    </location>
</feature>
<feature type="region of interest" description="Disordered" evidence="1">
    <location>
        <begin position="1"/>
        <end position="76"/>
    </location>
</feature>
<evidence type="ECO:0000313" key="4">
    <source>
        <dbReference type="Proteomes" id="UP000472271"/>
    </source>
</evidence>
<dbReference type="InterPro" id="IPR013087">
    <property type="entry name" value="Znf_C2H2_type"/>
</dbReference>
<proteinExistence type="predicted"/>
<dbReference type="InterPro" id="IPR042622">
    <property type="entry name" value="Znf106"/>
</dbReference>
<dbReference type="PANTHER" id="PTHR14435">
    <property type="entry name" value="ZINC FINGER PROTEIN 106"/>
    <property type="match status" value="1"/>
</dbReference>
<dbReference type="GO" id="GO:0005829">
    <property type="term" value="C:cytosol"/>
    <property type="evidence" value="ECO:0007669"/>
    <property type="project" value="TreeGrafter"/>
</dbReference>
<dbReference type="Ensembl" id="ENSSORT00005025068.1">
    <property type="protein sequence ID" value="ENSSORP00005024355.1"/>
    <property type="gene ID" value="ENSSORG00005011721.1"/>
</dbReference>
<name>A0A673A4E2_9TELE</name>
<evidence type="ECO:0000256" key="1">
    <source>
        <dbReference type="SAM" id="MobiDB-lite"/>
    </source>
</evidence>
<dbReference type="FunFam" id="2.130.10.10:FF:000114">
    <property type="entry name" value="zinc finger protein 106 isoform X1"/>
    <property type="match status" value="1"/>
</dbReference>
<reference evidence="3" key="1">
    <citation type="submission" date="2019-06" db="EMBL/GenBank/DDBJ databases">
        <authorList>
            <consortium name="Wellcome Sanger Institute Data Sharing"/>
        </authorList>
    </citation>
    <scope>NUCLEOTIDE SEQUENCE [LARGE SCALE GENOMIC DNA]</scope>
</reference>
<dbReference type="InterPro" id="IPR001680">
    <property type="entry name" value="WD40_rpt"/>
</dbReference>
<dbReference type="Gene3D" id="2.130.10.10">
    <property type="entry name" value="YVTN repeat-like/Quinoprotein amine dehydrogenase"/>
    <property type="match status" value="2"/>
</dbReference>
<feature type="compositionally biased region" description="Low complexity" evidence="1">
    <location>
        <begin position="291"/>
        <end position="302"/>
    </location>
</feature>
<accession>A0A673A4E2</accession>